<dbReference type="EMBL" id="JAKHPH010000002">
    <property type="protein sequence ID" value="MCZ3666864.1"/>
    <property type="molecule type" value="Genomic_DNA"/>
</dbReference>
<organism evidence="1 2">
    <name type="scientific">Limosilactobacillus vaginalis</name>
    <dbReference type="NCBI Taxonomy" id="1633"/>
    <lineage>
        <taxon>Bacteria</taxon>
        <taxon>Bacillati</taxon>
        <taxon>Bacillota</taxon>
        <taxon>Bacilli</taxon>
        <taxon>Lactobacillales</taxon>
        <taxon>Lactobacillaceae</taxon>
        <taxon>Limosilactobacillus</taxon>
    </lineage>
</organism>
<sequence>MTELLKPTVMKQILTHSKEYQRAVKLLNVDWDLGNQMLFQDRVMAADIILARQLQHHHLIIGNVNLDDYQAVGQLLSQHSQWFSGAARFELLKPFNG</sequence>
<dbReference type="AlphaFoldDB" id="A0AAW5WQX5"/>
<evidence type="ECO:0000313" key="1">
    <source>
        <dbReference type="EMBL" id="MCZ3666864.1"/>
    </source>
</evidence>
<proteinExistence type="predicted"/>
<evidence type="ECO:0000313" key="2">
    <source>
        <dbReference type="Proteomes" id="UP001212401"/>
    </source>
</evidence>
<reference evidence="1" key="1">
    <citation type="submission" date="2022-01" db="EMBL/GenBank/DDBJ databases">
        <title>VMRC isolate genome collection.</title>
        <authorList>
            <person name="France M."/>
            <person name="Rutt L."/>
            <person name="Humphrys M."/>
            <person name="Ravel J."/>
        </authorList>
    </citation>
    <scope>NUCLEOTIDE SEQUENCE</scope>
    <source>
        <strain evidence="1">C0048A1</strain>
    </source>
</reference>
<gene>
    <name evidence="1" type="ORF">L2724_01015</name>
</gene>
<dbReference type="RefSeq" id="WP_003716411.1">
    <property type="nucleotide sequence ID" value="NZ_CAJFIS010000004.1"/>
</dbReference>
<name>A0AAW5WQX5_9LACO</name>
<accession>A0AAW5WQX5</accession>
<dbReference type="Proteomes" id="UP001212401">
    <property type="component" value="Unassembled WGS sequence"/>
</dbReference>
<comment type="caution">
    <text evidence="1">The sequence shown here is derived from an EMBL/GenBank/DDBJ whole genome shotgun (WGS) entry which is preliminary data.</text>
</comment>
<protein>
    <submittedName>
        <fullName evidence="1">Uncharacterized protein</fullName>
    </submittedName>
</protein>
<dbReference type="GeneID" id="75083125"/>